<keyword evidence="3" id="KW-1185">Reference proteome</keyword>
<dbReference type="InterPro" id="IPR048427">
    <property type="entry name" value="YpoC"/>
</dbReference>
<evidence type="ECO:0000313" key="3">
    <source>
        <dbReference type="Proteomes" id="UP000192486"/>
    </source>
</evidence>
<evidence type="ECO:0000313" key="2">
    <source>
        <dbReference type="EMBL" id="ARF15503.1"/>
    </source>
</evidence>
<evidence type="ECO:0000259" key="1">
    <source>
        <dbReference type="Pfam" id="PF21747"/>
    </source>
</evidence>
<dbReference type="RefSeq" id="WP_029053011.1">
    <property type="nucleotide sequence ID" value="NZ_CP015108.1"/>
</dbReference>
<dbReference type="EMBL" id="CP015108">
    <property type="protein sequence ID" value="ARF15503.1"/>
    <property type="molecule type" value="Genomic_DNA"/>
</dbReference>
<reference evidence="2 3" key="1">
    <citation type="submission" date="2016-04" db="EMBL/GenBank/DDBJ databases">
        <title>Comparative Genomics and Epigenetics of Sporosarcina ureae.</title>
        <authorList>
            <person name="Oliver A.S."/>
            <person name="Cooper K.K."/>
        </authorList>
    </citation>
    <scope>NUCLEOTIDE SEQUENCE [LARGE SCALE GENOMIC DNA]</scope>
    <source>
        <strain evidence="2 3">S204</strain>
    </source>
</reference>
<dbReference type="Pfam" id="PF21747">
    <property type="entry name" value="YpoC"/>
    <property type="match status" value="1"/>
</dbReference>
<accession>A0ABN4YXQ4</accession>
<gene>
    <name evidence="2" type="ORF">SporoS204_15860</name>
</gene>
<dbReference type="Proteomes" id="UP000192486">
    <property type="component" value="Chromosome"/>
</dbReference>
<feature type="domain" description="YpoC-like" evidence="1">
    <location>
        <begin position="8"/>
        <end position="110"/>
    </location>
</feature>
<sequence>MTYEQLKENVQQVLDIWEQQQPELEKIYAVNDPRKVELIQPAIIQLESLIEQSEQMENPHTGTRHHVLAPNNYEERIEFIKHQKNSHYAVIQLTMLYDEMKKKAARLRVQQ</sequence>
<protein>
    <recommendedName>
        <fullName evidence="1">YpoC-like domain-containing protein</fullName>
    </recommendedName>
</protein>
<name>A0ABN4YXQ4_SPOUR</name>
<organism evidence="2 3">
    <name type="scientific">Sporosarcina ureae</name>
    <dbReference type="NCBI Taxonomy" id="1571"/>
    <lineage>
        <taxon>Bacteria</taxon>
        <taxon>Bacillati</taxon>
        <taxon>Bacillota</taxon>
        <taxon>Bacilli</taxon>
        <taxon>Bacillales</taxon>
        <taxon>Caryophanaceae</taxon>
        <taxon>Sporosarcina</taxon>
    </lineage>
</organism>
<proteinExistence type="predicted"/>